<dbReference type="GO" id="GO:0008168">
    <property type="term" value="F:methyltransferase activity"/>
    <property type="evidence" value="ECO:0007669"/>
    <property type="project" value="UniProtKB-KW"/>
</dbReference>
<name>A0A7W8YZH1_9ACTN</name>
<dbReference type="CDD" id="cd02440">
    <property type="entry name" value="AdoMet_MTases"/>
    <property type="match status" value="1"/>
</dbReference>
<evidence type="ECO:0000313" key="2">
    <source>
        <dbReference type="EMBL" id="MBB5624664.1"/>
    </source>
</evidence>
<evidence type="ECO:0000313" key="3">
    <source>
        <dbReference type="Proteomes" id="UP000588112"/>
    </source>
</evidence>
<sequence length="220" mass="22812">MSGTVRLRPAGAPEGASDLRAFMKVALRRWGVVGAVAPSSAVLARALTTVVPAMGTPVVVELGPGTGPVSEGVRARMAPGGRHIAIEIDPSMVAHLRRVRPWLEVIHGDAADLGALLEAAGAGRADAVVSTLPWSLFPGERQARMLAEIGRVLAPGGAFTTVNYLPAMPLAGARAFRARLRAAFDEVLATGPVWRNVPPGVVYVCRRPAGGVPRRAAVSG</sequence>
<dbReference type="Pfam" id="PF13649">
    <property type="entry name" value="Methyltransf_25"/>
    <property type="match status" value="1"/>
</dbReference>
<dbReference type="GO" id="GO:0032259">
    <property type="term" value="P:methylation"/>
    <property type="evidence" value="ECO:0007669"/>
    <property type="project" value="UniProtKB-KW"/>
</dbReference>
<keyword evidence="2" id="KW-0808">Transferase</keyword>
<dbReference type="Proteomes" id="UP000588112">
    <property type="component" value="Unassembled WGS sequence"/>
</dbReference>
<feature type="domain" description="Methyltransferase" evidence="1">
    <location>
        <begin position="59"/>
        <end position="157"/>
    </location>
</feature>
<gene>
    <name evidence="2" type="ORF">BJ981_000363</name>
</gene>
<comment type="caution">
    <text evidence="2">The sequence shown here is derived from an EMBL/GenBank/DDBJ whole genome shotgun (WGS) entry which is preliminary data.</text>
</comment>
<dbReference type="InterPro" id="IPR041698">
    <property type="entry name" value="Methyltransf_25"/>
</dbReference>
<protein>
    <submittedName>
        <fullName evidence="2">Phospholipid N-methyltransferase</fullName>
    </submittedName>
</protein>
<accession>A0A7W8YZH1</accession>
<reference evidence="2 3" key="1">
    <citation type="submission" date="2020-08" db="EMBL/GenBank/DDBJ databases">
        <title>Sequencing the genomes of 1000 actinobacteria strains.</title>
        <authorList>
            <person name="Klenk H.-P."/>
        </authorList>
    </citation>
    <scope>NUCLEOTIDE SEQUENCE [LARGE SCALE GENOMIC DNA]</scope>
    <source>
        <strain evidence="2 3">DSM 45790</strain>
    </source>
</reference>
<evidence type="ECO:0000259" key="1">
    <source>
        <dbReference type="Pfam" id="PF13649"/>
    </source>
</evidence>
<dbReference type="RefSeq" id="WP_184608004.1">
    <property type="nucleotide sequence ID" value="NZ_BOOS01000010.1"/>
</dbReference>
<keyword evidence="3" id="KW-1185">Reference proteome</keyword>
<dbReference type="InterPro" id="IPR029063">
    <property type="entry name" value="SAM-dependent_MTases_sf"/>
</dbReference>
<dbReference type="AlphaFoldDB" id="A0A7W8YZH1"/>
<dbReference type="SUPFAM" id="SSF53335">
    <property type="entry name" value="S-adenosyl-L-methionine-dependent methyltransferases"/>
    <property type="match status" value="1"/>
</dbReference>
<dbReference type="EMBL" id="JACHBR010000001">
    <property type="protein sequence ID" value="MBB5624664.1"/>
    <property type="molecule type" value="Genomic_DNA"/>
</dbReference>
<dbReference type="Gene3D" id="3.40.50.150">
    <property type="entry name" value="Vaccinia Virus protein VP39"/>
    <property type="match status" value="1"/>
</dbReference>
<keyword evidence="2" id="KW-0489">Methyltransferase</keyword>
<organism evidence="2 3">
    <name type="scientific">Sphaerisporangium krabiense</name>
    <dbReference type="NCBI Taxonomy" id="763782"/>
    <lineage>
        <taxon>Bacteria</taxon>
        <taxon>Bacillati</taxon>
        <taxon>Actinomycetota</taxon>
        <taxon>Actinomycetes</taxon>
        <taxon>Streptosporangiales</taxon>
        <taxon>Streptosporangiaceae</taxon>
        <taxon>Sphaerisporangium</taxon>
    </lineage>
</organism>
<proteinExistence type="predicted"/>